<gene>
    <name evidence="4" type="ORF">SK069_09340</name>
</gene>
<dbReference type="PANTHER" id="PTHR33371:SF4">
    <property type="entry name" value="INTERMEMBRANE PHOSPHOLIPID TRANSPORT SYSTEM BINDING PROTEIN MLAD"/>
    <property type="match status" value="1"/>
</dbReference>
<organism evidence="4 5">
    <name type="scientific">Patulibacter brassicae</name>
    <dbReference type="NCBI Taxonomy" id="1705717"/>
    <lineage>
        <taxon>Bacteria</taxon>
        <taxon>Bacillati</taxon>
        <taxon>Actinomycetota</taxon>
        <taxon>Thermoleophilia</taxon>
        <taxon>Solirubrobacterales</taxon>
        <taxon>Patulibacteraceae</taxon>
        <taxon>Patulibacter</taxon>
    </lineage>
</organism>
<dbReference type="InterPro" id="IPR052336">
    <property type="entry name" value="MlaD_Phospholipid_Transporter"/>
</dbReference>
<feature type="compositionally biased region" description="Basic and acidic residues" evidence="1">
    <location>
        <begin position="431"/>
        <end position="440"/>
    </location>
</feature>
<evidence type="ECO:0000313" key="5">
    <source>
        <dbReference type="Proteomes" id="UP001277761"/>
    </source>
</evidence>
<feature type="region of interest" description="Disordered" evidence="1">
    <location>
        <begin position="407"/>
        <end position="440"/>
    </location>
</feature>
<evidence type="ECO:0000256" key="2">
    <source>
        <dbReference type="SAM" id="Phobius"/>
    </source>
</evidence>
<accession>A0ABU4VIY8</accession>
<keyword evidence="2" id="KW-0812">Transmembrane</keyword>
<dbReference type="Pfam" id="PF02470">
    <property type="entry name" value="MlaD"/>
    <property type="match status" value="1"/>
</dbReference>
<dbReference type="Proteomes" id="UP001277761">
    <property type="component" value="Unassembled WGS sequence"/>
</dbReference>
<feature type="transmembrane region" description="Helical" evidence="2">
    <location>
        <begin position="12"/>
        <end position="29"/>
    </location>
</feature>
<dbReference type="EMBL" id="JAXAVX010000003">
    <property type="protein sequence ID" value="MDX8151795.1"/>
    <property type="molecule type" value="Genomic_DNA"/>
</dbReference>
<sequence length="440" mass="46152">MRRAAGHLLDRPWVVVLALAAALVAWWAAGTRRQPHHVRAVFSSAVSLTSGLDVQVDGVDVGKVGDVAYRDGEAIVELGIDDERVWPLPRGTTAEIRFGTTVGNGTRTVQLHPGPRDAPAIPDGGVIARRDTRAPVELDRFFDTMDAPTRRRFQDAMGLSAAGTSGRGRELNAALRRGPGAVASLGGVLGDLAVDEGALASLIAGGDRASAVLAARAPGIERLLQGAASTFDALSRDADGVRASIERLPATLRETRTTLARLDATVPRLDALLRDVAPGARRLRTLAPVAVPAAAELRRTSRLGASVLRAVAADAPGVTGLLRDAAPFLGRVGRAFEGTVPTARCVRPYAPEIAAFLSTWTGFSQNLDAGGHYARTHILQGPTSVNDQPLSSAQLVRVVPGVTYALPRPPGLNEGRPRSLPECGAGPDALDPAKDPEARR</sequence>
<dbReference type="PANTHER" id="PTHR33371">
    <property type="entry name" value="INTERMEMBRANE PHOSPHOLIPID TRANSPORT SYSTEM BINDING PROTEIN MLAD-RELATED"/>
    <property type="match status" value="1"/>
</dbReference>
<dbReference type="RefSeq" id="WP_319953947.1">
    <property type="nucleotide sequence ID" value="NZ_JAXAVX010000003.1"/>
</dbReference>
<name>A0ABU4VIY8_9ACTN</name>
<keyword evidence="2" id="KW-0472">Membrane</keyword>
<dbReference type="InterPro" id="IPR003399">
    <property type="entry name" value="Mce/MlaD"/>
</dbReference>
<evidence type="ECO:0000313" key="4">
    <source>
        <dbReference type="EMBL" id="MDX8151795.1"/>
    </source>
</evidence>
<comment type="caution">
    <text evidence="4">The sequence shown here is derived from an EMBL/GenBank/DDBJ whole genome shotgun (WGS) entry which is preliminary data.</text>
</comment>
<keyword evidence="2" id="KW-1133">Transmembrane helix</keyword>
<feature type="domain" description="Mce/MlaD" evidence="3">
    <location>
        <begin position="36"/>
        <end position="114"/>
    </location>
</feature>
<reference evidence="4 5" key="1">
    <citation type="submission" date="2023-11" db="EMBL/GenBank/DDBJ databases">
        <authorList>
            <person name="Xu M."/>
            <person name="Jiang T."/>
        </authorList>
    </citation>
    <scope>NUCLEOTIDE SEQUENCE [LARGE SCALE GENOMIC DNA]</scope>
    <source>
        <strain evidence="4 5">SD</strain>
    </source>
</reference>
<protein>
    <submittedName>
        <fullName evidence="4">MlaD family protein</fullName>
    </submittedName>
</protein>
<proteinExistence type="predicted"/>
<evidence type="ECO:0000259" key="3">
    <source>
        <dbReference type="Pfam" id="PF02470"/>
    </source>
</evidence>
<evidence type="ECO:0000256" key="1">
    <source>
        <dbReference type="SAM" id="MobiDB-lite"/>
    </source>
</evidence>
<keyword evidence="5" id="KW-1185">Reference proteome</keyword>